<dbReference type="InterPro" id="IPR000276">
    <property type="entry name" value="GPCR_Rhodpsn"/>
</dbReference>
<evidence type="ECO:0000313" key="13">
    <source>
        <dbReference type="EMBL" id="CAL4096695.1"/>
    </source>
</evidence>
<organism evidence="13 14">
    <name type="scientific">Meganyctiphanes norvegica</name>
    <name type="common">Northern krill</name>
    <name type="synonym">Thysanopoda norvegica</name>
    <dbReference type="NCBI Taxonomy" id="48144"/>
    <lineage>
        <taxon>Eukaryota</taxon>
        <taxon>Metazoa</taxon>
        <taxon>Ecdysozoa</taxon>
        <taxon>Arthropoda</taxon>
        <taxon>Crustacea</taxon>
        <taxon>Multicrustacea</taxon>
        <taxon>Malacostraca</taxon>
        <taxon>Eumalacostraca</taxon>
        <taxon>Eucarida</taxon>
        <taxon>Euphausiacea</taxon>
        <taxon>Euphausiidae</taxon>
        <taxon>Meganyctiphanes</taxon>
    </lineage>
</organism>
<keyword evidence="9 10" id="KW-0807">Transducer</keyword>
<reference evidence="13 14" key="1">
    <citation type="submission" date="2024-05" db="EMBL/GenBank/DDBJ databases">
        <authorList>
            <person name="Wallberg A."/>
        </authorList>
    </citation>
    <scope>NUCLEOTIDE SEQUENCE [LARGE SCALE GENOMIC DNA]</scope>
</reference>
<dbReference type="EMBL" id="CAXKWB010010076">
    <property type="protein sequence ID" value="CAL4096695.1"/>
    <property type="molecule type" value="Genomic_DNA"/>
</dbReference>
<keyword evidence="3" id="KW-1003">Cell membrane</keyword>
<evidence type="ECO:0000256" key="11">
    <source>
        <dbReference type="SAM" id="Phobius"/>
    </source>
</evidence>
<gene>
    <name evidence="13" type="ORF">MNOR_LOCUS15813</name>
</gene>
<comment type="caution">
    <text evidence="13">The sequence shown here is derived from an EMBL/GenBank/DDBJ whole genome shotgun (WGS) entry which is preliminary data.</text>
</comment>
<feature type="transmembrane region" description="Helical" evidence="11">
    <location>
        <begin position="78"/>
        <end position="102"/>
    </location>
</feature>
<keyword evidence="5 11" id="KW-1133">Transmembrane helix</keyword>
<feature type="non-terminal residue" evidence="13">
    <location>
        <position position="256"/>
    </location>
</feature>
<comment type="subcellular location">
    <subcellularLocation>
        <location evidence="1">Cell membrane</location>
        <topology evidence="1">Multi-pass membrane protein</topology>
    </subcellularLocation>
</comment>
<dbReference type="PROSITE" id="PS00237">
    <property type="entry name" value="G_PROTEIN_RECEP_F1_1"/>
    <property type="match status" value="1"/>
</dbReference>
<evidence type="ECO:0000256" key="8">
    <source>
        <dbReference type="ARBA" id="ARBA00023170"/>
    </source>
</evidence>
<evidence type="ECO:0000256" key="7">
    <source>
        <dbReference type="ARBA" id="ARBA00023136"/>
    </source>
</evidence>
<feature type="transmembrane region" description="Helical" evidence="11">
    <location>
        <begin position="132"/>
        <end position="156"/>
    </location>
</feature>
<evidence type="ECO:0000256" key="10">
    <source>
        <dbReference type="RuleBase" id="RU000688"/>
    </source>
</evidence>
<dbReference type="GO" id="GO:0004930">
    <property type="term" value="F:G protein-coupled receptor activity"/>
    <property type="evidence" value="ECO:0007669"/>
    <property type="project" value="UniProtKB-KW"/>
</dbReference>
<protein>
    <recommendedName>
        <fullName evidence="12">G-protein coupled receptors family 1 profile domain-containing protein</fullName>
    </recommendedName>
</protein>
<dbReference type="PANTHER" id="PTHR24228">
    <property type="entry name" value="B2 BRADYKININ RECEPTOR/ANGIOTENSIN II RECEPTOR"/>
    <property type="match status" value="1"/>
</dbReference>
<dbReference type="InterPro" id="IPR017452">
    <property type="entry name" value="GPCR_Rhodpsn_7TM"/>
</dbReference>
<dbReference type="CDD" id="cd00637">
    <property type="entry name" value="7tm_classA_rhodopsin-like"/>
    <property type="match status" value="1"/>
</dbReference>
<keyword evidence="7 11" id="KW-0472">Membrane</keyword>
<keyword evidence="4 10" id="KW-0812">Transmembrane</keyword>
<dbReference type="PRINTS" id="PR00237">
    <property type="entry name" value="GPCRRHODOPSN"/>
</dbReference>
<evidence type="ECO:0000256" key="2">
    <source>
        <dbReference type="ARBA" id="ARBA00010663"/>
    </source>
</evidence>
<evidence type="ECO:0000256" key="4">
    <source>
        <dbReference type="ARBA" id="ARBA00022692"/>
    </source>
</evidence>
<comment type="similarity">
    <text evidence="2 10">Belongs to the G-protein coupled receptor 1 family.</text>
</comment>
<feature type="transmembrane region" description="Helical" evidence="11">
    <location>
        <begin position="32"/>
        <end position="57"/>
    </location>
</feature>
<feature type="domain" description="G-protein coupled receptors family 1 profile" evidence="12">
    <location>
        <begin position="48"/>
        <end position="256"/>
    </location>
</feature>
<keyword evidence="14" id="KW-1185">Reference proteome</keyword>
<dbReference type="PANTHER" id="PTHR24228:SF74">
    <property type="entry name" value="G-PROTEIN COUPLED RECEPTORS FAMILY 1 PROFILE DOMAIN-CONTAINING PROTEIN"/>
    <property type="match status" value="1"/>
</dbReference>
<dbReference type="AlphaFoldDB" id="A0AAV2QU29"/>
<feature type="transmembrane region" description="Helical" evidence="11">
    <location>
        <begin position="168"/>
        <end position="190"/>
    </location>
</feature>
<dbReference type="PROSITE" id="PS50262">
    <property type="entry name" value="G_PROTEIN_RECEP_F1_2"/>
    <property type="match status" value="1"/>
</dbReference>
<dbReference type="Proteomes" id="UP001497623">
    <property type="component" value="Unassembled WGS sequence"/>
</dbReference>
<evidence type="ECO:0000259" key="12">
    <source>
        <dbReference type="PROSITE" id="PS50262"/>
    </source>
</evidence>
<evidence type="ECO:0000256" key="3">
    <source>
        <dbReference type="ARBA" id="ARBA00022475"/>
    </source>
</evidence>
<evidence type="ECO:0000256" key="5">
    <source>
        <dbReference type="ARBA" id="ARBA00022989"/>
    </source>
</evidence>
<evidence type="ECO:0000256" key="1">
    <source>
        <dbReference type="ARBA" id="ARBA00004651"/>
    </source>
</evidence>
<accession>A0AAV2QU29</accession>
<evidence type="ECO:0000313" key="14">
    <source>
        <dbReference type="Proteomes" id="UP001497623"/>
    </source>
</evidence>
<name>A0AAV2QU29_MEGNR</name>
<sequence>MNTLQNSSSIYVLRKENQVLQDYGEVSAGFNILGMVMTSAVCFLGSIGCALTMCTIIHQCWLPKRMRSIPKLTADTVLIFNLALADFLYCVVALPPMFAMYYCHYKNEDCSWLSANMGEAITFCEVSAFFRYYIAICEWTTLGLMAVERCVAIYSFRHKTHHNKFFTPAKTACICLLLWLISMTEILNVFDNNYAYNEEAYKCDYNSTCTEPGNISNLNSPRGTFFIYKFFIPSILILIGYLLILYQIYYSGKRMM</sequence>
<dbReference type="Gene3D" id="1.20.1070.10">
    <property type="entry name" value="Rhodopsin 7-helix transmembrane proteins"/>
    <property type="match status" value="1"/>
</dbReference>
<dbReference type="Pfam" id="PF00001">
    <property type="entry name" value="7tm_1"/>
    <property type="match status" value="1"/>
</dbReference>
<keyword evidence="6 10" id="KW-0297">G-protein coupled receptor</keyword>
<feature type="transmembrane region" description="Helical" evidence="11">
    <location>
        <begin position="226"/>
        <end position="249"/>
    </location>
</feature>
<evidence type="ECO:0000256" key="6">
    <source>
        <dbReference type="ARBA" id="ARBA00023040"/>
    </source>
</evidence>
<proteinExistence type="inferred from homology"/>
<dbReference type="GO" id="GO:0005886">
    <property type="term" value="C:plasma membrane"/>
    <property type="evidence" value="ECO:0007669"/>
    <property type="project" value="UniProtKB-SubCell"/>
</dbReference>
<evidence type="ECO:0000256" key="9">
    <source>
        <dbReference type="ARBA" id="ARBA00023224"/>
    </source>
</evidence>
<dbReference type="SUPFAM" id="SSF81321">
    <property type="entry name" value="Family A G protein-coupled receptor-like"/>
    <property type="match status" value="1"/>
</dbReference>
<keyword evidence="8 10" id="KW-0675">Receptor</keyword>